<keyword evidence="2" id="KW-0597">Phosphoprotein</keyword>
<dbReference type="Gene3D" id="3.30.559.10">
    <property type="entry name" value="Chloramphenicol acetyltransferase-like domain"/>
    <property type="match status" value="1"/>
</dbReference>
<evidence type="ECO:0000259" key="3">
    <source>
        <dbReference type="PROSITE" id="PS50075"/>
    </source>
</evidence>
<dbReference type="GO" id="GO:0043041">
    <property type="term" value="P:amino acid activation for nonribosomal peptide biosynthetic process"/>
    <property type="evidence" value="ECO:0007669"/>
    <property type="project" value="TreeGrafter"/>
</dbReference>
<dbReference type="InterPro" id="IPR036736">
    <property type="entry name" value="ACP-like_sf"/>
</dbReference>
<dbReference type="Proteomes" id="UP000054047">
    <property type="component" value="Unassembled WGS sequence"/>
</dbReference>
<keyword evidence="5" id="KW-1185">Reference proteome</keyword>
<proteinExistence type="predicted"/>
<dbReference type="Pfam" id="PF00550">
    <property type="entry name" value="PP-binding"/>
    <property type="match status" value="1"/>
</dbReference>
<keyword evidence="1" id="KW-0596">Phosphopantetheine</keyword>
<dbReference type="PANTHER" id="PTHR45527">
    <property type="entry name" value="NONRIBOSOMAL PEPTIDE SYNTHETASE"/>
    <property type="match status" value="1"/>
</dbReference>
<accession>A0A0C2H7C7</accession>
<organism evidence="4 5">
    <name type="scientific">Ancylostoma duodenale</name>
    <dbReference type="NCBI Taxonomy" id="51022"/>
    <lineage>
        <taxon>Eukaryota</taxon>
        <taxon>Metazoa</taxon>
        <taxon>Ecdysozoa</taxon>
        <taxon>Nematoda</taxon>
        <taxon>Chromadorea</taxon>
        <taxon>Rhabditida</taxon>
        <taxon>Rhabditina</taxon>
        <taxon>Rhabditomorpha</taxon>
        <taxon>Strongyloidea</taxon>
        <taxon>Ancylostomatidae</taxon>
        <taxon>Ancylostomatinae</taxon>
        <taxon>Ancylostoma</taxon>
    </lineage>
</organism>
<dbReference type="PROSITE" id="PS50075">
    <property type="entry name" value="CARRIER"/>
    <property type="match status" value="1"/>
</dbReference>
<dbReference type="SUPFAM" id="SSF47336">
    <property type="entry name" value="ACP-like"/>
    <property type="match status" value="2"/>
</dbReference>
<dbReference type="InterPro" id="IPR023213">
    <property type="entry name" value="CAT-like_dom_sf"/>
</dbReference>
<dbReference type="PROSITE" id="PS00012">
    <property type="entry name" value="PHOSPHOPANTETHEINE"/>
    <property type="match status" value="1"/>
</dbReference>
<dbReference type="AlphaFoldDB" id="A0A0C2H7C7"/>
<dbReference type="GO" id="GO:0044550">
    <property type="term" value="P:secondary metabolite biosynthetic process"/>
    <property type="evidence" value="ECO:0007669"/>
    <property type="project" value="TreeGrafter"/>
</dbReference>
<evidence type="ECO:0000256" key="2">
    <source>
        <dbReference type="ARBA" id="ARBA00022553"/>
    </source>
</evidence>
<dbReference type="Gene3D" id="3.30.300.30">
    <property type="match status" value="1"/>
</dbReference>
<dbReference type="Gene3D" id="3.30.559.30">
    <property type="entry name" value="Nonribosomal peptide synthetase, condensation domain"/>
    <property type="match status" value="1"/>
</dbReference>
<evidence type="ECO:0000313" key="4">
    <source>
        <dbReference type="EMBL" id="KIH67424.1"/>
    </source>
</evidence>
<evidence type="ECO:0000313" key="5">
    <source>
        <dbReference type="Proteomes" id="UP000054047"/>
    </source>
</evidence>
<dbReference type="InterPro" id="IPR006162">
    <property type="entry name" value="Ppantetheine_attach_site"/>
</dbReference>
<dbReference type="InterPro" id="IPR009081">
    <property type="entry name" value="PP-bd_ACP"/>
</dbReference>
<protein>
    <submittedName>
        <fullName evidence="4">AMP-binding enzyme</fullName>
    </submittedName>
</protein>
<dbReference type="Pfam" id="PF00501">
    <property type="entry name" value="AMP-binding"/>
    <property type="match status" value="1"/>
</dbReference>
<dbReference type="InterPro" id="IPR020845">
    <property type="entry name" value="AMP-binding_CS"/>
</dbReference>
<dbReference type="GO" id="GO:0003824">
    <property type="term" value="F:catalytic activity"/>
    <property type="evidence" value="ECO:0007669"/>
    <property type="project" value="InterPro"/>
</dbReference>
<gene>
    <name evidence="4" type="ORF">ANCDUO_02246</name>
</gene>
<dbReference type="SUPFAM" id="SSF56801">
    <property type="entry name" value="Acetyl-CoA synthetase-like"/>
    <property type="match status" value="1"/>
</dbReference>
<feature type="domain" description="Carrier" evidence="3">
    <location>
        <begin position="66"/>
        <end position="144"/>
    </location>
</feature>
<dbReference type="InterPro" id="IPR042099">
    <property type="entry name" value="ANL_N_sf"/>
</dbReference>
<evidence type="ECO:0000256" key="1">
    <source>
        <dbReference type="ARBA" id="ARBA00022450"/>
    </source>
</evidence>
<sequence length="1193" mass="134325">MVIDRKKDSNGMATVRMYSQFGTLCGKFVNVRVADKEDQAVETEKMSHKEQQPMDCIPTTEMTTLSKEKPPGDSPTIRCMEKIGIDCSSIDKRETFTSMGLDSLKTAELEMAIQAKYPNYSIPTGTLLSHPTVAEVDAYLLSCACDVNSNKDSTAYSGYLPLSPQQRRLVFMCELDPESSAQFNEPVVFSMRSELFDQSRFVSALNLLVMRHAILRTLYFGDSQALASGTEAFIASRTSDTDPEKFVALPIDVKRTSLHFAVSFSADRKIVCLVFHHIAVDGYSISIITEEIKALYAGTKLAPPDGQYKDYAEKTSKLHYRGELSKWKEKLKDREFQLLPTDRPRTARQTFNGSSVHKQLPQHLLESLKKLRNSGNCTDFCILTAVYKFLILKTTGIADFPVGFPSSLRENEFLKTVGCFVNTVPLLETVDTSLTLSDYLTNFAKAISEARAIDVPLDVLVSELKLERDDEVTPLFQVLLVMDNVDVPPADGDIVFIDLPTRFSKYEQIWYFQRSGKSFSIKVEYNCDLFLKETIADLLDRFLHILDKLGRSAPSKPLKDVSIITDSELNSLRRRDAANECDIPFYTVLQMFQNNLSTQSSIQFGGQKLTYKELDMKSSQVAQQINSTYCSHYGELPSRDRCAAVFMERSFDLLAVVLAIWKCGLQVVPLSLDWPVQRVMEMVEMFENPILIDFNFKELRKAAKGKHYPVIHKLGSSTACGKFWNLLDISDLAYITCTSGTTGKPKAVCTEFSGHCNLAPAYTKQFNINNTSCTYQVVNYGFDIFFADLSKTFANGASMRLATELIPKIDEMQDVTNAYIMPAYLSSLPSTDIKRLNILESIHFGGEAIQASALEHLLQTDIHLYQEHGVTEQTVYTTANRMRVRTPISEEGKPYRNLHLLIRDPDGQLLPEKYQGMLYMNGLGITRGYYSMPALNARTISYGCFGKEFRTGDIVRYHQSRLHFTGRADLQVKIRGRIVDLTEIQNHITSHIDVAACTIAVNEDTGVKELVAYVVPSNRAVSADDLRNFLRQRLPAYCLPKHFVFLDKFPLNQNGKVDKRRLPKPQRSSAAVELRLAHGGVEKAVVECFKKHTGRVHMANECFFDSGGDSVKAMLVVQDLARQGFHLDLKSFFSLRTAEKIALAIEQRNVGSNKVDPAGPRNISYDIPLSPQQKRLWFLARMYPPEIHTSSAL</sequence>
<dbReference type="InterPro" id="IPR025110">
    <property type="entry name" value="AMP-bd_C"/>
</dbReference>
<name>A0A0C2H7C7_9BILA</name>
<reference evidence="4 5" key="1">
    <citation type="submission" date="2013-12" db="EMBL/GenBank/DDBJ databases">
        <title>Draft genome of the parsitic nematode Ancylostoma duodenale.</title>
        <authorList>
            <person name="Mitreva M."/>
        </authorList>
    </citation>
    <scope>NUCLEOTIDE SEQUENCE [LARGE SCALE GENOMIC DNA]</scope>
    <source>
        <strain evidence="4 5">Zhejiang</strain>
    </source>
</reference>
<dbReference type="InterPro" id="IPR045851">
    <property type="entry name" value="AMP-bd_C_sf"/>
</dbReference>
<dbReference type="GO" id="GO:0031177">
    <property type="term" value="F:phosphopantetheine binding"/>
    <property type="evidence" value="ECO:0007669"/>
    <property type="project" value="TreeGrafter"/>
</dbReference>
<dbReference type="Gene3D" id="3.40.50.12780">
    <property type="entry name" value="N-terminal domain of ligase-like"/>
    <property type="match status" value="1"/>
</dbReference>
<dbReference type="GO" id="GO:0005737">
    <property type="term" value="C:cytoplasm"/>
    <property type="evidence" value="ECO:0007669"/>
    <property type="project" value="TreeGrafter"/>
</dbReference>
<dbReference type="InterPro" id="IPR000873">
    <property type="entry name" value="AMP-dep_synth/lig_dom"/>
</dbReference>
<dbReference type="InterPro" id="IPR001242">
    <property type="entry name" value="Condensation_dom"/>
</dbReference>
<dbReference type="Gene3D" id="1.10.1200.10">
    <property type="entry name" value="ACP-like"/>
    <property type="match status" value="2"/>
</dbReference>
<dbReference type="OrthoDB" id="416786at2759"/>
<dbReference type="PROSITE" id="PS00455">
    <property type="entry name" value="AMP_BINDING"/>
    <property type="match status" value="1"/>
</dbReference>
<dbReference type="SUPFAM" id="SSF52777">
    <property type="entry name" value="CoA-dependent acyltransferases"/>
    <property type="match status" value="2"/>
</dbReference>
<dbReference type="Pfam" id="PF13193">
    <property type="entry name" value="AMP-binding_C"/>
    <property type="match status" value="1"/>
</dbReference>
<dbReference type="PANTHER" id="PTHR45527:SF1">
    <property type="entry name" value="FATTY ACID SYNTHASE"/>
    <property type="match status" value="1"/>
</dbReference>
<dbReference type="EMBL" id="KN726704">
    <property type="protein sequence ID" value="KIH67424.1"/>
    <property type="molecule type" value="Genomic_DNA"/>
</dbReference>
<dbReference type="Pfam" id="PF00668">
    <property type="entry name" value="Condensation"/>
    <property type="match status" value="1"/>
</dbReference>